<sequence length="116" mass="13387">HAHASSHLWSARLYLHVSSYLRYTCAQEWSTEAPLTSSSLYQDRDSAVRTNQYSLEPPFMMLILMVSQPFLITCMEMRDGRERGGCSERGVPGGWGGNFVNQAFVRYKCYWDESDY</sequence>
<dbReference type="Bgee" id="ENSGACG00000010325">
    <property type="expression patterns" value="Expressed in liver and 11 other cell types or tissues"/>
</dbReference>
<name>G3P7R5_GASAC</name>
<dbReference type="eggNOG" id="ENOG502SY0R">
    <property type="taxonomic scope" value="Eukaryota"/>
</dbReference>
<protein>
    <submittedName>
        <fullName evidence="1">Uncharacterized protein</fullName>
    </submittedName>
</protein>
<reference evidence="1" key="1">
    <citation type="submission" date="2006-01" db="EMBL/GenBank/DDBJ databases">
        <authorList>
            <person name="Lindblad-Toh K."/>
            <person name="Mauceli E."/>
            <person name="Grabherr M."/>
            <person name="Chang J.L."/>
            <person name="Lander E.S."/>
        </authorList>
    </citation>
    <scope>NUCLEOTIDE SEQUENCE [LARGE SCALE GENOMIC DNA]</scope>
</reference>
<dbReference type="Ensembl" id="ENSGACT00000013664.1">
    <property type="protein sequence ID" value="ENSGACP00000013639.1"/>
    <property type="gene ID" value="ENSGACG00000010325.1"/>
</dbReference>
<organism evidence="1">
    <name type="scientific">Gasterosteus aculeatus</name>
    <name type="common">Three-spined stickleback</name>
    <dbReference type="NCBI Taxonomy" id="69293"/>
    <lineage>
        <taxon>Eukaryota</taxon>
        <taxon>Metazoa</taxon>
        <taxon>Chordata</taxon>
        <taxon>Craniata</taxon>
        <taxon>Vertebrata</taxon>
        <taxon>Euteleostomi</taxon>
        <taxon>Actinopterygii</taxon>
        <taxon>Neopterygii</taxon>
        <taxon>Teleostei</taxon>
        <taxon>Neoteleostei</taxon>
        <taxon>Acanthomorphata</taxon>
        <taxon>Eupercaria</taxon>
        <taxon>Perciformes</taxon>
        <taxon>Cottioidei</taxon>
        <taxon>Gasterosteales</taxon>
        <taxon>Gasterosteidae</taxon>
        <taxon>Gasterosteus</taxon>
    </lineage>
</organism>
<dbReference type="InParanoid" id="G3P7R5"/>
<accession>G3P7R5</accession>
<dbReference type="AlphaFoldDB" id="G3P7R5"/>
<evidence type="ECO:0000313" key="1">
    <source>
        <dbReference type="Ensembl" id="ENSGACP00000013639.1"/>
    </source>
</evidence>
<proteinExistence type="predicted"/>
<reference evidence="1" key="2">
    <citation type="submission" date="2024-04" db="UniProtKB">
        <authorList>
            <consortium name="Ensembl"/>
        </authorList>
    </citation>
    <scope>IDENTIFICATION</scope>
</reference>